<gene>
    <name evidence="2" type="ORF">DU500_08350</name>
</gene>
<dbReference type="OrthoDB" id="4907at2157"/>
<protein>
    <submittedName>
        <fullName evidence="2">NAD-dependent epimerase/dehydratase family protein</fullName>
    </submittedName>
</protein>
<dbReference type="GeneID" id="37283389"/>
<evidence type="ECO:0000259" key="1">
    <source>
        <dbReference type="Pfam" id="PF01370"/>
    </source>
</evidence>
<dbReference type="InterPro" id="IPR036291">
    <property type="entry name" value="NAD(P)-bd_dom_sf"/>
</dbReference>
<dbReference type="SUPFAM" id="SSF51735">
    <property type="entry name" value="NAD(P)-binding Rossmann-fold domains"/>
    <property type="match status" value="1"/>
</dbReference>
<accession>A0A345E2K7</accession>
<dbReference type="RefSeq" id="WP_114585568.1">
    <property type="nucleotide sequence ID" value="NZ_CP031150.1"/>
</dbReference>
<feature type="domain" description="NAD-dependent epimerase/dehydratase" evidence="1">
    <location>
        <begin position="11"/>
        <end position="240"/>
    </location>
</feature>
<dbReference type="Gene3D" id="3.40.50.720">
    <property type="entry name" value="NAD(P)-binding Rossmann-like Domain"/>
    <property type="match status" value="1"/>
</dbReference>
<dbReference type="Pfam" id="PF01370">
    <property type="entry name" value="Epimerase"/>
    <property type="match status" value="1"/>
</dbReference>
<organism evidence="2 3">
    <name type="scientific">Haloplanus rubicundus</name>
    <dbReference type="NCBI Taxonomy" id="1547898"/>
    <lineage>
        <taxon>Archaea</taxon>
        <taxon>Methanobacteriati</taxon>
        <taxon>Methanobacteriota</taxon>
        <taxon>Stenosarchaea group</taxon>
        <taxon>Halobacteria</taxon>
        <taxon>Halobacteriales</taxon>
        <taxon>Haloferacaceae</taxon>
        <taxon>Haloplanus</taxon>
    </lineage>
</organism>
<evidence type="ECO:0000313" key="2">
    <source>
        <dbReference type="EMBL" id="AXG06429.1"/>
    </source>
</evidence>
<dbReference type="EMBL" id="CP031150">
    <property type="protein sequence ID" value="AXG06429.1"/>
    <property type="molecule type" value="Genomic_DNA"/>
</dbReference>
<reference evidence="2 3" key="1">
    <citation type="submission" date="2018-07" db="EMBL/GenBank/DDBJ databases">
        <title>Genome sequences of Haloplanus sp. CBA1113.</title>
        <authorList>
            <person name="Kim Y.B."/>
            <person name="Roh S.W."/>
        </authorList>
    </citation>
    <scope>NUCLEOTIDE SEQUENCE [LARGE SCALE GENOMIC DNA]</scope>
    <source>
        <strain evidence="2 3">CBA1113</strain>
    </source>
</reference>
<dbReference type="InterPro" id="IPR050177">
    <property type="entry name" value="Lipid_A_modif_metabolic_enz"/>
</dbReference>
<dbReference type="KEGG" id="haj:DU500_08350"/>
<keyword evidence="3" id="KW-1185">Reference proteome</keyword>
<dbReference type="Gene3D" id="3.90.25.10">
    <property type="entry name" value="UDP-galactose 4-epimerase, domain 1"/>
    <property type="match status" value="1"/>
</dbReference>
<dbReference type="InterPro" id="IPR001509">
    <property type="entry name" value="Epimerase_deHydtase"/>
</dbReference>
<dbReference type="PANTHER" id="PTHR43245:SF13">
    <property type="entry name" value="UDP-D-APIOSE_UDP-D-XYLOSE SYNTHASE 2"/>
    <property type="match status" value="1"/>
</dbReference>
<dbReference type="PANTHER" id="PTHR43245">
    <property type="entry name" value="BIFUNCTIONAL POLYMYXIN RESISTANCE PROTEIN ARNA"/>
    <property type="match status" value="1"/>
</dbReference>
<evidence type="ECO:0000313" key="3">
    <source>
        <dbReference type="Proteomes" id="UP000253273"/>
    </source>
</evidence>
<dbReference type="Proteomes" id="UP000253273">
    <property type="component" value="Chromosome"/>
</dbReference>
<sequence>MTSLGPTDRSILVTGGAGFIGSHLVDALVADNDVRVLDNCSRGSRSTASDDAEFVEGDIRDAETVDHACSDVDIVFHQAANISVDRSVADPIESHRVNVDGTLNVLEAARDVNARVVFASSAAVYGEPSSVPVTESQPKTPSSPYGAEKLSADRYMRLYADLYDLDTVALRYFNVYGPGGIGTDYSGVIDAFLTRARGNEELPVHGDGTQTRDFVHVSDVVRANLLAAVTEQTGDAYNVGTGKSVTINRLAELIVDVTDSSSDIVHTEPRAGDIDESEANIERARDQLGYEPRTTLRDGLEALVHDTASTTR</sequence>
<dbReference type="AlphaFoldDB" id="A0A345E2K7"/>
<proteinExistence type="predicted"/>
<dbReference type="PRINTS" id="PR01713">
    <property type="entry name" value="NUCEPIMERASE"/>
</dbReference>
<name>A0A345E2K7_9EURY</name>